<dbReference type="SUPFAM" id="SSF56935">
    <property type="entry name" value="Porins"/>
    <property type="match status" value="1"/>
</dbReference>
<organism evidence="7 8">
    <name type="scientific">Lutibacter aestuarii</name>
    <dbReference type="NCBI Taxonomy" id="861111"/>
    <lineage>
        <taxon>Bacteria</taxon>
        <taxon>Pseudomonadati</taxon>
        <taxon>Bacteroidota</taxon>
        <taxon>Flavobacteriia</taxon>
        <taxon>Flavobacteriales</taxon>
        <taxon>Flavobacteriaceae</taxon>
        <taxon>Lutibacter</taxon>
    </lineage>
</organism>
<evidence type="ECO:0000256" key="2">
    <source>
        <dbReference type="ARBA" id="ARBA00023136"/>
    </source>
</evidence>
<dbReference type="PANTHER" id="PTHR40980:SF4">
    <property type="entry name" value="TONB-DEPENDENT RECEPTOR-LIKE BETA-BARREL DOMAIN-CONTAINING PROTEIN"/>
    <property type="match status" value="1"/>
</dbReference>
<keyword evidence="2" id="KW-0472">Membrane</keyword>
<protein>
    <submittedName>
        <fullName evidence="7">TonB-dependent receptor domain-containing protein</fullName>
    </submittedName>
</protein>
<dbReference type="Pfam" id="PF13715">
    <property type="entry name" value="CarbopepD_reg_2"/>
    <property type="match status" value="1"/>
</dbReference>
<dbReference type="Gene3D" id="2.40.170.20">
    <property type="entry name" value="TonB-dependent receptor, beta-barrel domain"/>
    <property type="match status" value="1"/>
</dbReference>
<dbReference type="InterPro" id="IPR008969">
    <property type="entry name" value="CarboxyPept-like_regulatory"/>
</dbReference>
<reference evidence="8" key="1">
    <citation type="journal article" date="2019" name="Int. J. Syst. Evol. Microbiol.">
        <title>The Global Catalogue of Microorganisms (GCM) 10K type strain sequencing project: providing services to taxonomists for standard genome sequencing and annotation.</title>
        <authorList>
            <consortium name="The Broad Institute Genomics Platform"/>
            <consortium name="The Broad Institute Genome Sequencing Center for Infectious Disease"/>
            <person name="Wu L."/>
            <person name="Ma J."/>
        </authorList>
    </citation>
    <scope>NUCLEOTIDE SEQUENCE [LARGE SCALE GENOMIC DNA]</scope>
    <source>
        <strain evidence="8">CCUG 60022</strain>
    </source>
</reference>
<dbReference type="InterPro" id="IPR041700">
    <property type="entry name" value="OMP_b-brl_3"/>
</dbReference>
<dbReference type="RefSeq" id="WP_298262306.1">
    <property type="nucleotide sequence ID" value="NZ_JBHTIC010000008.1"/>
</dbReference>
<dbReference type="Proteomes" id="UP001597032">
    <property type="component" value="Unassembled WGS sequence"/>
</dbReference>
<keyword evidence="8" id="KW-1185">Reference proteome</keyword>
<proteinExistence type="predicted"/>
<feature type="signal peptide" evidence="4">
    <location>
        <begin position="1"/>
        <end position="18"/>
    </location>
</feature>
<dbReference type="Pfam" id="PF07715">
    <property type="entry name" value="Plug"/>
    <property type="match status" value="1"/>
</dbReference>
<keyword evidence="7" id="KW-0675">Receptor</keyword>
<dbReference type="PANTHER" id="PTHR40980">
    <property type="entry name" value="PLUG DOMAIN-CONTAINING PROTEIN"/>
    <property type="match status" value="1"/>
</dbReference>
<accession>A0ABW2Z5B7</accession>
<evidence type="ECO:0000256" key="1">
    <source>
        <dbReference type="ARBA" id="ARBA00004442"/>
    </source>
</evidence>
<dbReference type="InterPro" id="IPR012910">
    <property type="entry name" value="Plug_dom"/>
</dbReference>
<dbReference type="EMBL" id="JBHTIC010000008">
    <property type="protein sequence ID" value="MFD0762008.1"/>
    <property type="molecule type" value="Genomic_DNA"/>
</dbReference>
<evidence type="ECO:0000259" key="5">
    <source>
        <dbReference type="Pfam" id="PF07715"/>
    </source>
</evidence>
<keyword evidence="4" id="KW-0732">Signal</keyword>
<feature type="domain" description="TonB-dependent receptor plug" evidence="5">
    <location>
        <begin position="148"/>
        <end position="217"/>
    </location>
</feature>
<feature type="domain" description="Outer membrane protein beta-barrel" evidence="6">
    <location>
        <begin position="374"/>
        <end position="774"/>
    </location>
</feature>
<dbReference type="InterPro" id="IPR036942">
    <property type="entry name" value="Beta-barrel_TonB_sf"/>
</dbReference>
<name>A0ABW2Z5B7_9FLAO</name>
<dbReference type="Gene3D" id="2.60.40.1120">
    <property type="entry name" value="Carboxypeptidase-like, regulatory domain"/>
    <property type="match status" value="1"/>
</dbReference>
<dbReference type="Gene3D" id="2.170.130.10">
    <property type="entry name" value="TonB-dependent receptor, plug domain"/>
    <property type="match status" value="1"/>
</dbReference>
<comment type="subcellular location">
    <subcellularLocation>
        <location evidence="1">Cell outer membrane</location>
    </subcellularLocation>
</comment>
<evidence type="ECO:0000259" key="6">
    <source>
        <dbReference type="Pfam" id="PF14905"/>
    </source>
</evidence>
<evidence type="ECO:0000256" key="3">
    <source>
        <dbReference type="ARBA" id="ARBA00023237"/>
    </source>
</evidence>
<evidence type="ECO:0000313" key="7">
    <source>
        <dbReference type="EMBL" id="MFD0762008.1"/>
    </source>
</evidence>
<dbReference type="Pfam" id="PF14905">
    <property type="entry name" value="OMP_b-brl_3"/>
    <property type="match status" value="1"/>
</dbReference>
<comment type="caution">
    <text evidence="7">The sequence shown here is derived from an EMBL/GenBank/DDBJ whole genome shotgun (WGS) entry which is preliminary data.</text>
</comment>
<dbReference type="InterPro" id="IPR037066">
    <property type="entry name" value="Plug_dom_sf"/>
</dbReference>
<sequence>MKRILLLLIILTPFLSISQNNNPKTYSISGKIIDAESKIPIELASIIFKNLNSNVIKYGAITNSRGNFSIDVEEGTYNATVEYISYKTKKLNISNITKDFNLGTILLELDTEFLKEVEIVAEKKAVEFKPNKIVFHVAKDIVSSSGVATDVLNNIPSVSVDSNGNITVQGQSHVQVMINGRTSSMSGVDALKSLPAGAIENIEVITNPGAQYSSSALSVINIILKKGKDQGLNASLTATAGHKDYSGGLFTLNNKDEKINFFINSSYNKSNPIKNSFLESEYFENNNTISFLNEGSEFNNKREALYGTIGTDFYLSKRSTLTTSINYQKVINKSNTLTNSEIFDNTYNFIESNDRNHNGKLTNEMIEFISDFTHNFKKEGKSLTAYISHTKDIDNVINSIENTNPNFTNEYNKEKNKLTNNSFEVKYVSPVNKTSTYTLGVKGNYYKIPFKYISGLEINNINYTENVTAAFIEFENESEKFYYGLGLRTEFMELKANYLTLNEVQKNNYNEILPSAYFEYSLSDFKSLSLSLSRKLATPGYSSLQPYEQKYSETSSYIGNPALKPIYIDAANLSYTYYGTKITFAPSLFYQKFKGYWQEVTYETGEQINTIKKVITTPINLGKVDYYGVNLNTMYKPNQFLNFTANFNLVNFDQTGTFKTINAANEIIILDYNKASIDGSFSLLTQIKIPKVFNFQINAKHHLISEGSYSTRKAYTYASAAINKDLFNNDASFSLRVDDLFLSNEIDRNRFNTNYFSKSLIKNKYRTILFSFTYRFNQSKKDRQIDFNKKDLKPNF</sequence>
<feature type="chain" id="PRO_5046557953" evidence="4">
    <location>
        <begin position="19"/>
        <end position="796"/>
    </location>
</feature>
<dbReference type="SUPFAM" id="SSF49464">
    <property type="entry name" value="Carboxypeptidase regulatory domain-like"/>
    <property type="match status" value="1"/>
</dbReference>
<keyword evidence="3" id="KW-0998">Cell outer membrane</keyword>
<evidence type="ECO:0000256" key="4">
    <source>
        <dbReference type="SAM" id="SignalP"/>
    </source>
</evidence>
<gene>
    <name evidence="7" type="ORF">ACFQZW_07940</name>
</gene>
<evidence type="ECO:0000313" key="8">
    <source>
        <dbReference type="Proteomes" id="UP001597032"/>
    </source>
</evidence>